<comment type="caution">
    <text evidence="1">The sequence shown here is derived from an EMBL/GenBank/DDBJ whole genome shotgun (WGS) entry which is preliminary data.</text>
</comment>
<reference evidence="1 2" key="1">
    <citation type="submission" date="2023-01" db="EMBL/GenBank/DDBJ databases">
        <title>Novel diversity within Roseofilum (Cyanobacteria; Desertifilaceae) from marine benthic mats with descriptions of four novel species.</title>
        <authorList>
            <person name="Wang Y."/>
            <person name="Berthold D.E."/>
            <person name="Hu J."/>
            <person name="Lefler F.W."/>
            <person name="Laughinghouse H.D. IV."/>
        </authorList>
    </citation>
    <scope>NUCLEOTIDE SEQUENCE [LARGE SCALE GENOMIC DNA]</scope>
    <source>
        <strain evidence="1 2">BLCC-M114</strain>
    </source>
</reference>
<dbReference type="Proteomes" id="UP001235849">
    <property type="component" value="Unassembled WGS sequence"/>
</dbReference>
<sequence length="217" mass="24315">MSHSSVQIVVESDRDRSAPLPVKLLQTINSISPDLNASIQSLNTLNPSDNGLFCPLTFNIPDWLPFSGQKTYQYCRSLNSLRQTVTAWGYATGEGNHWLPLILTAKGPLYAEAIENRNSSYHQPLHLGDRTRQTLYQLGYQLLRHIQAIPGVYLLQFGGTSDPCFDRLIPFPDTPVLGSLGIQEPDLLTSYWYCQIGTPLIDLQIRSPSSSRTQFPH</sequence>
<evidence type="ECO:0000313" key="2">
    <source>
        <dbReference type="Proteomes" id="UP001235849"/>
    </source>
</evidence>
<name>A0ABT7BAD4_9CYAN</name>
<proteinExistence type="predicted"/>
<dbReference type="EMBL" id="JAQOSO010000097">
    <property type="protein sequence ID" value="MDJ1176148.1"/>
    <property type="molecule type" value="Genomic_DNA"/>
</dbReference>
<keyword evidence="2" id="KW-1185">Reference proteome</keyword>
<organism evidence="1 2">
    <name type="scientific">Roseofilum capinflatum BLCC-M114</name>
    <dbReference type="NCBI Taxonomy" id="3022440"/>
    <lineage>
        <taxon>Bacteria</taxon>
        <taxon>Bacillati</taxon>
        <taxon>Cyanobacteriota</taxon>
        <taxon>Cyanophyceae</taxon>
        <taxon>Desertifilales</taxon>
        <taxon>Desertifilaceae</taxon>
        <taxon>Roseofilum</taxon>
        <taxon>Roseofilum capinflatum</taxon>
    </lineage>
</organism>
<protein>
    <submittedName>
        <fullName evidence="1">Uncharacterized protein</fullName>
    </submittedName>
</protein>
<gene>
    <name evidence="1" type="ORF">PMG25_18855</name>
</gene>
<evidence type="ECO:0000313" key="1">
    <source>
        <dbReference type="EMBL" id="MDJ1176148.1"/>
    </source>
</evidence>
<dbReference type="RefSeq" id="WP_283768438.1">
    <property type="nucleotide sequence ID" value="NZ_JAQOSO010000097.1"/>
</dbReference>
<accession>A0ABT7BAD4</accession>